<dbReference type="InterPro" id="IPR000577">
    <property type="entry name" value="Carb_kinase_FGGY"/>
</dbReference>
<evidence type="ECO:0000256" key="5">
    <source>
        <dbReference type="ARBA" id="ARBA00022935"/>
    </source>
</evidence>
<dbReference type="CDD" id="cd07781">
    <property type="entry name" value="ASKHA_NBD_FGGY_L-RBK"/>
    <property type="match status" value="1"/>
</dbReference>
<evidence type="ECO:0000313" key="12">
    <source>
        <dbReference type="EMBL" id="RSM38204.1"/>
    </source>
</evidence>
<dbReference type="UniPathway" id="UPA00145">
    <property type="reaction ID" value="UER00566"/>
</dbReference>
<sequence length="557" mass="58788">MGEPLTVGVDFGTLSGRAVVVRVADGAELGSGVFEYPHGVLDETLPGTGRALPPEWALQVPADYVGVLRNAVPAALRDAGVDAGDVVGIATDFTACTMVPTTADGTPLCELPEFEGNPHAYVKLWKHHSAQPQAVRINELARTRGEKWLPRYGGLISSEWEFAKALELFEEAPEVYAAMRHWVEAADWIVWQLTGTYVRNACTAGYKGILQDGQYPSRDFLRELAPGFESFVADKLEHPLGQLGSRAGSLTAEAAAWTGLPEGIAVAVGNVDAHVTAPAAQAVEPGQMVAIMGTSTCHVMNGAELREVPGMCGVVEGGIVAGLWGYEAGQSGVGDIFGWFVEHGVPASYASPDGVHEHLTRLAAQQEIGEHGLIALDWHSGNRSVLVDHELSGVVVGQTLATRAEDVYRALLEATAFGTRKIIETFNAAGVPVTELIIAGGLTKNALLMQIYADVTNLPLSVIGSAQGPALGSAIHAAVAAGAHADIRVAAAAMGSVERAVYRPVAAHVAAYDELYAEYTELHDYFGRGGNDVMHRLAARRRAVSQAVSQVVAKGQS</sequence>
<dbReference type="PANTHER" id="PTHR43435">
    <property type="entry name" value="RIBULOKINASE"/>
    <property type="match status" value="1"/>
</dbReference>
<dbReference type="InterPro" id="IPR005929">
    <property type="entry name" value="Ribulokinase"/>
</dbReference>
<dbReference type="GO" id="GO:0008741">
    <property type="term" value="F:ribulokinase activity"/>
    <property type="evidence" value="ECO:0007669"/>
    <property type="project" value="UniProtKB-UniRule"/>
</dbReference>
<dbReference type="EMBL" id="QHHU01000060">
    <property type="protein sequence ID" value="RSM38204.1"/>
    <property type="molecule type" value="Genomic_DNA"/>
</dbReference>
<dbReference type="Gene3D" id="1.20.58.2240">
    <property type="match status" value="1"/>
</dbReference>
<dbReference type="Pfam" id="PF02782">
    <property type="entry name" value="FGGY_C"/>
    <property type="match status" value="1"/>
</dbReference>
<feature type="domain" description="Carbohydrate kinase FGGY N-terminal" evidence="10">
    <location>
        <begin position="6"/>
        <end position="276"/>
    </location>
</feature>
<comment type="caution">
    <text evidence="12">The sequence shown here is derived from an EMBL/GenBank/DDBJ whole genome shotgun (WGS) entry which is preliminary data.</text>
</comment>
<keyword evidence="5 7" id="KW-0054">Arabinose catabolism</keyword>
<dbReference type="Proteomes" id="UP000286716">
    <property type="component" value="Unassembled WGS sequence"/>
</dbReference>
<dbReference type="NCBIfam" id="NF003154">
    <property type="entry name" value="PRK04123.1"/>
    <property type="match status" value="1"/>
</dbReference>
<keyword evidence="1 7" id="KW-0808">Transferase</keyword>
<keyword evidence="13" id="KW-1185">Reference proteome</keyword>
<comment type="pathway">
    <text evidence="7 9">Carbohydrate degradation; L-arabinose degradation via L-ribulose; D-xylulose 5-phosphate from L-arabinose (bacterial route): step 2/3.</text>
</comment>
<evidence type="ECO:0000259" key="10">
    <source>
        <dbReference type="Pfam" id="PF00370"/>
    </source>
</evidence>
<organism evidence="12 13">
    <name type="scientific">Amycolatopsis balhimycina DSM 5908</name>
    <dbReference type="NCBI Taxonomy" id="1081091"/>
    <lineage>
        <taxon>Bacteria</taxon>
        <taxon>Bacillati</taxon>
        <taxon>Actinomycetota</taxon>
        <taxon>Actinomycetes</taxon>
        <taxon>Pseudonocardiales</taxon>
        <taxon>Pseudonocardiaceae</taxon>
        <taxon>Amycolatopsis</taxon>
    </lineage>
</organism>
<accession>A0A428W5F7</accession>
<evidence type="ECO:0000256" key="4">
    <source>
        <dbReference type="ARBA" id="ARBA00022840"/>
    </source>
</evidence>
<comment type="catalytic activity">
    <reaction evidence="7 9">
        <text>L-ribulose + ATP = L-ribulose 5-phosphate + ADP + H(+)</text>
        <dbReference type="Rhea" id="RHEA:22072"/>
        <dbReference type="ChEBI" id="CHEBI:15378"/>
        <dbReference type="ChEBI" id="CHEBI:16880"/>
        <dbReference type="ChEBI" id="CHEBI:30616"/>
        <dbReference type="ChEBI" id="CHEBI:58226"/>
        <dbReference type="ChEBI" id="CHEBI:456216"/>
        <dbReference type="EC" id="2.7.1.16"/>
    </reaction>
</comment>
<dbReference type="HAMAP" id="MF_00520">
    <property type="entry name" value="Ribulokinase"/>
    <property type="match status" value="1"/>
</dbReference>
<dbReference type="PANTHER" id="PTHR43435:SF4">
    <property type="entry name" value="FGGY CARBOHYDRATE KINASE DOMAIN-CONTAINING PROTEIN"/>
    <property type="match status" value="1"/>
</dbReference>
<dbReference type="Gene3D" id="3.30.420.40">
    <property type="match status" value="1"/>
</dbReference>
<dbReference type="Pfam" id="PF00370">
    <property type="entry name" value="FGGY_N"/>
    <property type="match status" value="1"/>
</dbReference>
<dbReference type="SUPFAM" id="SSF53067">
    <property type="entry name" value="Actin-like ATPase domain"/>
    <property type="match status" value="2"/>
</dbReference>
<keyword evidence="4 7" id="KW-0067">ATP-binding</keyword>
<gene>
    <name evidence="7 12" type="primary">araB</name>
    <name evidence="12" type="ORF">DMA12_33730</name>
</gene>
<comment type="similarity">
    <text evidence="7 9">Belongs to the ribulokinase family.</text>
</comment>
<dbReference type="GO" id="GO:0005737">
    <property type="term" value="C:cytoplasm"/>
    <property type="evidence" value="ECO:0007669"/>
    <property type="project" value="TreeGrafter"/>
</dbReference>
<dbReference type="GO" id="GO:0005524">
    <property type="term" value="F:ATP binding"/>
    <property type="evidence" value="ECO:0007669"/>
    <property type="project" value="UniProtKB-UniRule"/>
</dbReference>
<evidence type="ECO:0000313" key="13">
    <source>
        <dbReference type="Proteomes" id="UP000286716"/>
    </source>
</evidence>
<proteinExistence type="inferred from homology"/>
<comment type="catalytic activity">
    <reaction evidence="7">
        <text>D-ribulose + ATP = D-ribulose 5-phosphate + ADP + H(+)</text>
        <dbReference type="Rhea" id="RHEA:17601"/>
        <dbReference type="ChEBI" id="CHEBI:15378"/>
        <dbReference type="ChEBI" id="CHEBI:17173"/>
        <dbReference type="ChEBI" id="CHEBI:30616"/>
        <dbReference type="ChEBI" id="CHEBI:58121"/>
        <dbReference type="ChEBI" id="CHEBI:456216"/>
        <dbReference type="EC" id="2.7.1.16"/>
    </reaction>
</comment>
<keyword evidence="3 7" id="KW-0418">Kinase</keyword>
<dbReference type="InterPro" id="IPR018484">
    <property type="entry name" value="FGGY_N"/>
</dbReference>
<keyword evidence="2 7" id="KW-0547">Nucleotide-binding</keyword>
<evidence type="ECO:0000256" key="7">
    <source>
        <dbReference type="HAMAP-Rule" id="MF_00520"/>
    </source>
</evidence>
<reference evidence="12 13" key="1">
    <citation type="submission" date="2018-05" db="EMBL/GenBank/DDBJ databases">
        <title>Evolution of GPA BGCs.</title>
        <authorList>
            <person name="Waglechner N."/>
            <person name="Wright G.D."/>
        </authorList>
    </citation>
    <scope>NUCLEOTIDE SEQUENCE [LARGE SCALE GENOMIC DNA]</scope>
    <source>
        <strain evidence="12 13">DSM 5908</strain>
    </source>
</reference>
<dbReference type="GO" id="GO:0019150">
    <property type="term" value="F:D-ribulokinase activity"/>
    <property type="evidence" value="ECO:0007669"/>
    <property type="project" value="RHEA"/>
</dbReference>
<evidence type="ECO:0000256" key="9">
    <source>
        <dbReference type="RuleBase" id="RU003455"/>
    </source>
</evidence>
<dbReference type="AlphaFoldDB" id="A0A428W5F7"/>
<keyword evidence="6 7" id="KW-0119">Carbohydrate metabolism</keyword>
<dbReference type="InterPro" id="IPR043129">
    <property type="entry name" value="ATPase_NBD"/>
</dbReference>
<protein>
    <recommendedName>
        <fullName evidence="7 8">Ribulokinase</fullName>
        <ecNumber evidence="7 8">2.7.1.16</ecNumber>
    </recommendedName>
</protein>
<evidence type="ECO:0000256" key="1">
    <source>
        <dbReference type="ARBA" id="ARBA00022679"/>
    </source>
</evidence>
<dbReference type="GO" id="GO:0019569">
    <property type="term" value="P:L-arabinose catabolic process to D-xylulose 5-phosphate"/>
    <property type="evidence" value="ECO:0007669"/>
    <property type="project" value="UniProtKB-UniRule"/>
</dbReference>
<evidence type="ECO:0000256" key="2">
    <source>
        <dbReference type="ARBA" id="ARBA00022741"/>
    </source>
</evidence>
<evidence type="ECO:0000256" key="6">
    <source>
        <dbReference type="ARBA" id="ARBA00023277"/>
    </source>
</evidence>
<dbReference type="NCBIfam" id="TIGR01234">
    <property type="entry name" value="L-ribulokinase"/>
    <property type="match status" value="1"/>
</dbReference>
<dbReference type="OrthoDB" id="9805576at2"/>
<dbReference type="RefSeq" id="WP_020647381.1">
    <property type="nucleotide sequence ID" value="NZ_QHHU01000060.1"/>
</dbReference>
<evidence type="ECO:0000256" key="8">
    <source>
        <dbReference type="NCBIfam" id="TIGR01234"/>
    </source>
</evidence>
<evidence type="ECO:0000259" key="11">
    <source>
        <dbReference type="Pfam" id="PF02782"/>
    </source>
</evidence>
<dbReference type="PIRSF" id="PIRSF000538">
    <property type="entry name" value="GlpK"/>
    <property type="match status" value="1"/>
</dbReference>
<dbReference type="EC" id="2.7.1.16" evidence="7 8"/>
<evidence type="ECO:0000256" key="3">
    <source>
        <dbReference type="ARBA" id="ARBA00022777"/>
    </source>
</evidence>
<feature type="domain" description="Carbohydrate kinase FGGY C-terminal" evidence="11">
    <location>
        <begin position="289"/>
        <end position="481"/>
    </location>
</feature>
<dbReference type="InterPro" id="IPR018485">
    <property type="entry name" value="FGGY_C"/>
</dbReference>
<name>A0A428W5F7_AMYBA</name>